<dbReference type="PROSITE" id="PS01305">
    <property type="entry name" value="MOAA_NIFB_PQQE"/>
    <property type="match status" value="1"/>
</dbReference>
<sequence>MADGTPTMNTLPLVDRYGRQVTYLRMSVTDRCDLRCSYCMSEKMTFLPKAELLSFDELDQVATAFVRRGVTKLRLTGGEPLVRKDFADLVARLGRHLGAGLEELTLTTNGTLLEGHADGLVRAGVRRINVSLDSLAPDRFAEITRRGQLAKVLAGIDAALDAGLKVKINTVALKHQNADEIPSMVEWAHGRGMDMTLIEVMPLGETGEDRVDQYIPLPMIRDRLEARWSLVDEPHISPNAGPSRYARVQETGGRLGFITPLTNNFCAGCNRVRVTCTGRVYMCLGQDDHVDLRAALRDMPDPVAALDAALDRALLAKPEKHDFEIKRRGTAPALPRHMSMTGG</sequence>
<organism evidence="14 15">
    <name type="scientific">Hyphomonas johnsonii MHS-2</name>
    <dbReference type="NCBI Taxonomy" id="1280950"/>
    <lineage>
        <taxon>Bacteria</taxon>
        <taxon>Pseudomonadati</taxon>
        <taxon>Pseudomonadota</taxon>
        <taxon>Alphaproteobacteria</taxon>
        <taxon>Hyphomonadales</taxon>
        <taxon>Hyphomonadaceae</taxon>
        <taxon>Hyphomonas</taxon>
    </lineage>
</organism>
<dbReference type="GO" id="GO:1904047">
    <property type="term" value="F:S-adenosyl-L-methionine binding"/>
    <property type="evidence" value="ECO:0007669"/>
    <property type="project" value="UniProtKB-UniRule"/>
</dbReference>
<dbReference type="InterPro" id="IPR000385">
    <property type="entry name" value="MoaA_NifB_PqqE_Fe-S-bd_CS"/>
</dbReference>
<evidence type="ECO:0000259" key="13">
    <source>
        <dbReference type="PROSITE" id="PS51918"/>
    </source>
</evidence>
<evidence type="ECO:0000256" key="8">
    <source>
        <dbReference type="ARBA" id="ARBA00023134"/>
    </source>
</evidence>
<dbReference type="PANTHER" id="PTHR22960:SF0">
    <property type="entry name" value="MOLYBDENUM COFACTOR BIOSYNTHESIS PROTEIN 1"/>
    <property type="match status" value="1"/>
</dbReference>
<evidence type="ECO:0000256" key="4">
    <source>
        <dbReference type="ARBA" id="ARBA00022723"/>
    </source>
</evidence>
<dbReference type="STRING" id="1280950.HJO_05905"/>
<feature type="binding site" evidence="12">
    <location>
        <position position="167"/>
    </location>
    <ligand>
        <name>GTP</name>
        <dbReference type="ChEBI" id="CHEBI:37565"/>
    </ligand>
</feature>
<evidence type="ECO:0000256" key="11">
    <source>
        <dbReference type="ARBA" id="ARBA00048697"/>
    </source>
</evidence>
<evidence type="ECO:0000313" key="15">
    <source>
        <dbReference type="Proteomes" id="UP000025171"/>
    </source>
</evidence>
<keyword evidence="4 12" id="KW-0479">Metal-binding</keyword>
<keyword evidence="6 12" id="KW-0408">Iron</keyword>
<feature type="binding site" evidence="12">
    <location>
        <position position="201"/>
    </location>
    <ligand>
        <name>S-adenosyl-L-methionine</name>
        <dbReference type="ChEBI" id="CHEBI:59789"/>
    </ligand>
</feature>
<keyword evidence="10 12" id="KW-0456">Lyase</keyword>
<dbReference type="SFLD" id="SFLDG01067">
    <property type="entry name" value="SPASM/twitch_domain_containing"/>
    <property type="match status" value="1"/>
</dbReference>
<reference evidence="14 15" key="1">
    <citation type="journal article" date="2014" name="Antonie Van Leeuwenhoek">
        <title>Hyphomonas beringensis sp. nov. and Hyphomonas chukchiensis sp. nov., isolated from surface seawater of the Bering Sea and Chukchi Sea.</title>
        <authorList>
            <person name="Li C."/>
            <person name="Lai Q."/>
            <person name="Li G."/>
            <person name="Dong C."/>
            <person name="Wang J."/>
            <person name="Liao Y."/>
            <person name="Shao Z."/>
        </authorList>
    </citation>
    <scope>NUCLEOTIDE SEQUENCE [LARGE SCALE GENOMIC DNA]</scope>
    <source>
        <strain evidence="14 15">MHS-2</strain>
    </source>
</reference>
<evidence type="ECO:0000313" key="14">
    <source>
        <dbReference type="EMBL" id="KCZ93366.1"/>
    </source>
</evidence>
<feature type="binding site" evidence="12">
    <location>
        <position position="39"/>
    </location>
    <ligand>
        <name>[4Fe-4S] cluster</name>
        <dbReference type="ChEBI" id="CHEBI:49883"/>
        <label>1</label>
        <note>4Fe-4S-S-AdoMet</note>
    </ligand>
</feature>
<dbReference type="SMART" id="SM00729">
    <property type="entry name" value="Elp3"/>
    <property type="match status" value="1"/>
</dbReference>
<dbReference type="SFLD" id="SFLDS00029">
    <property type="entry name" value="Radical_SAM"/>
    <property type="match status" value="1"/>
</dbReference>
<dbReference type="eggNOG" id="COG2896">
    <property type="taxonomic scope" value="Bacteria"/>
</dbReference>
<evidence type="ECO:0000256" key="9">
    <source>
        <dbReference type="ARBA" id="ARBA00023150"/>
    </source>
</evidence>
<dbReference type="InterPro" id="IPR040064">
    <property type="entry name" value="MoaA-like"/>
</dbReference>
<feature type="binding site" evidence="12">
    <location>
        <position position="74"/>
    </location>
    <ligand>
        <name>GTP</name>
        <dbReference type="ChEBI" id="CHEBI:37565"/>
    </ligand>
</feature>
<dbReference type="Pfam" id="PF06463">
    <property type="entry name" value="Mob_synth_C"/>
    <property type="match status" value="1"/>
</dbReference>
<comment type="caution">
    <text evidence="14">The sequence shown here is derived from an EMBL/GenBank/DDBJ whole genome shotgun (WGS) entry which is preliminary data.</text>
</comment>
<comment type="function">
    <text evidence="12">Catalyzes the cyclization of GTP to (8S)-3',8-cyclo-7,8-dihydroguanosine 5'-triphosphate.</text>
</comment>
<keyword evidence="15" id="KW-1185">Reference proteome</keyword>
<feature type="binding site" evidence="12">
    <location>
        <position position="131"/>
    </location>
    <ligand>
        <name>S-adenosyl-L-methionine</name>
        <dbReference type="ChEBI" id="CHEBI:59789"/>
    </ligand>
</feature>
<feature type="binding site" evidence="12">
    <location>
        <position position="78"/>
    </location>
    <ligand>
        <name>S-adenosyl-L-methionine</name>
        <dbReference type="ChEBI" id="CHEBI:59789"/>
    </ligand>
</feature>
<feature type="binding site" evidence="12">
    <location>
        <position position="283"/>
    </location>
    <ligand>
        <name>[4Fe-4S] cluster</name>
        <dbReference type="ChEBI" id="CHEBI:49883"/>
        <label>2</label>
        <note>4Fe-4S-substrate</note>
    </ligand>
</feature>
<dbReference type="EC" id="4.1.99.22" evidence="1 12"/>
<dbReference type="EMBL" id="ARYK01000002">
    <property type="protein sequence ID" value="KCZ93366.1"/>
    <property type="molecule type" value="Genomic_DNA"/>
</dbReference>
<protein>
    <recommendedName>
        <fullName evidence="1 12">GTP 3',8-cyclase</fullName>
        <ecNumber evidence="1 12">4.1.99.22</ecNumber>
    </recommendedName>
    <alternativeName>
        <fullName evidence="12">Molybdenum cofactor biosynthesis protein A</fullName>
    </alternativeName>
</protein>
<feature type="binding site" evidence="12">
    <location>
        <position position="32"/>
    </location>
    <ligand>
        <name>[4Fe-4S] cluster</name>
        <dbReference type="ChEBI" id="CHEBI:49883"/>
        <label>1</label>
        <note>4Fe-4S-S-AdoMet</note>
    </ligand>
</feature>
<evidence type="ECO:0000256" key="5">
    <source>
        <dbReference type="ARBA" id="ARBA00022741"/>
    </source>
</evidence>
<dbReference type="PROSITE" id="PS51918">
    <property type="entry name" value="RADICAL_SAM"/>
    <property type="match status" value="1"/>
</dbReference>
<dbReference type="InterPro" id="IPR058240">
    <property type="entry name" value="rSAM_sf"/>
</dbReference>
<evidence type="ECO:0000256" key="12">
    <source>
        <dbReference type="HAMAP-Rule" id="MF_01225"/>
    </source>
</evidence>
<evidence type="ECO:0000256" key="1">
    <source>
        <dbReference type="ARBA" id="ARBA00012167"/>
    </source>
</evidence>
<dbReference type="CDD" id="cd01335">
    <property type="entry name" value="Radical_SAM"/>
    <property type="match status" value="1"/>
</dbReference>
<proteinExistence type="inferred from homology"/>
<dbReference type="Gene3D" id="3.20.20.70">
    <property type="entry name" value="Aldolase class I"/>
    <property type="match status" value="1"/>
</dbReference>
<dbReference type="AlphaFoldDB" id="A0A059FS68"/>
<keyword evidence="5 12" id="KW-0547">Nucleotide-binding</keyword>
<feature type="binding site" evidence="12">
    <location>
        <position position="107"/>
    </location>
    <ligand>
        <name>GTP</name>
        <dbReference type="ChEBI" id="CHEBI:37565"/>
    </ligand>
</feature>
<dbReference type="GO" id="GO:0006777">
    <property type="term" value="P:Mo-molybdopterin cofactor biosynthetic process"/>
    <property type="evidence" value="ECO:0007669"/>
    <property type="project" value="UniProtKB-UniRule"/>
</dbReference>
<keyword evidence="2 12" id="KW-0004">4Fe-4S</keyword>
<dbReference type="InterPro" id="IPR006638">
    <property type="entry name" value="Elp3/MiaA/NifB-like_rSAM"/>
</dbReference>
<keyword evidence="9 12" id="KW-0501">Molybdenum cofactor biosynthesis</keyword>
<dbReference type="CDD" id="cd21117">
    <property type="entry name" value="Twitch_MoaA"/>
    <property type="match status" value="1"/>
</dbReference>
<comment type="cofactor">
    <cofactor evidence="12">
        <name>[4Fe-4S] cluster</name>
        <dbReference type="ChEBI" id="CHEBI:49883"/>
    </cofactor>
    <text evidence="12">Binds 2 [4Fe-4S] clusters. Binds 1 [4Fe-4S] cluster coordinated with 3 cysteines and an exchangeable S-adenosyl-L-methionine and 1 [4Fe-4S] cluster coordinated with 3 cysteines and the GTP-derived substrate.</text>
</comment>
<dbReference type="PANTHER" id="PTHR22960">
    <property type="entry name" value="MOLYBDOPTERIN COFACTOR SYNTHESIS PROTEIN A"/>
    <property type="match status" value="1"/>
</dbReference>
<feature type="binding site" evidence="12">
    <location>
        <position position="36"/>
    </location>
    <ligand>
        <name>[4Fe-4S] cluster</name>
        <dbReference type="ChEBI" id="CHEBI:49883"/>
        <label>1</label>
        <note>4Fe-4S-S-AdoMet</note>
    </ligand>
</feature>
<dbReference type="Proteomes" id="UP000025171">
    <property type="component" value="Unassembled WGS sequence"/>
</dbReference>
<dbReference type="InterPro" id="IPR013785">
    <property type="entry name" value="Aldolase_TIM"/>
</dbReference>
<dbReference type="GO" id="GO:0005525">
    <property type="term" value="F:GTP binding"/>
    <property type="evidence" value="ECO:0007669"/>
    <property type="project" value="UniProtKB-UniRule"/>
</dbReference>
<dbReference type="GO" id="GO:0061798">
    <property type="term" value="F:GTP 3',8'-cyclase activity"/>
    <property type="evidence" value="ECO:0007669"/>
    <property type="project" value="UniProtKB-UniRule"/>
</dbReference>
<keyword evidence="3 12" id="KW-0949">S-adenosyl-L-methionine</keyword>
<dbReference type="RefSeq" id="WP_035614926.1">
    <property type="nucleotide sequence ID" value="NZ_ARYK01000002.1"/>
</dbReference>
<dbReference type="GO" id="GO:0061799">
    <property type="term" value="F:cyclic pyranopterin monophosphate synthase activity"/>
    <property type="evidence" value="ECO:0007669"/>
    <property type="project" value="TreeGrafter"/>
</dbReference>
<feature type="binding site" evidence="12">
    <location>
        <position position="266"/>
    </location>
    <ligand>
        <name>[4Fe-4S] cluster</name>
        <dbReference type="ChEBI" id="CHEBI:49883"/>
        <label>2</label>
        <note>4Fe-4S-substrate</note>
    </ligand>
</feature>
<keyword evidence="8 12" id="KW-0342">GTP-binding</keyword>
<dbReference type="GO" id="GO:0046872">
    <property type="term" value="F:metal ion binding"/>
    <property type="evidence" value="ECO:0007669"/>
    <property type="project" value="UniProtKB-KW"/>
</dbReference>
<dbReference type="GO" id="GO:0051539">
    <property type="term" value="F:4 iron, 4 sulfur cluster binding"/>
    <property type="evidence" value="ECO:0007669"/>
    <property type="project" value="UniProtKB-UniRule"/>
</dbReference>
<dbReference type="SFLD" id="SFLDG01386">
    <property type="entry name" value="main_SPASM_domain-containing"/>
    <property type="match status" value="1"/>
</dbReference>
<comment type="pathway">
    <text evidence="12">Cofactor biosynthesis; molybdopterin biosynthesis.</text>
</comment>
<name>A0A059FS68_9PROT</name>
<dbReference type="PATRIC" id="fig|1280950.3.peg.1190"/>
<evidence type="ECO:0000256" key="2">
    <source>
        <dbReference type="ARBA" id="ARBA00022485"/>
    </source>
</evidence>
<dbReference type="SFLD" id="SFLDG01383">
    <property type="entry name" value="cyclic_pyranopterin_phosphate"/>
    <property type="match status" value="1"/>
</dbReference>
<gene>
    <name evidence="12" type="primary">moaA</name>
    <name evidence="14" type="ORF">HJO_05905</name>
</gene>
<dbReference type="InterPro" id="IPR013483">
    <property type="entry name" value="MoaA"/>
</dbReference>
<dbReference type="NCBIfam" id="TIGR02666">
    <property type="entry name" value="moaA"/>
    <property type="match status" value="1"/>
</dbReference>
<dbReference type="SUPFAM" id="SSF102114">
    <property type="entry name" value="Radical SAM enzymes"/>
    <property type="match status" value="1"/>
</dbReference>
<dbReference type="Pfam" id="PF04055">
    <property type="entry name" value="Radical_SAM"/>
    <property type="match status" value="1"/>
</dbReference>
<accession>A0A059FS68</accession>
<evidence type="ECO:0000256" key="6">
    <source>
        <dbReference type="ARBA" id="ARBA00023004"/>
    </source>
</evidence>
<dbReference type="HAMAP" id="MF_01225_B">
    <property type="entry name" value="MoaA_B"/>
    <property type="match status" value="1"/>
</dbReference>
<evidence type="ECO:0000256" key="3">
    <source>
        <dbReference type="ARBA" id="ARBA00022691"/>
    </source>
</evidence>
<evidence type="ECO:0000256" key="10">
    <source>
        <dbReference type="ARBA" id="ARBA00023239"/>
    </source>
</evidence>
<feature type="binding site" evidence="12">
    <location>
        <position position="25"/>
    </location>
    <ligand>
        <name>GTP</name>
        <dbReference type="ChEBI" id="CHEBI:37565"/>
    </ligand>
</feature>
<feature type="binding site" evidence="12">
    <location>
        <position position="269"/>
    </location>
    <ligand>
        <name>[4Fe-4S] cluster</name>
        <dbReference type="ChEBI" id="CHEBI:49883"/>
        <label>2</label>
        <note>4Fe-4S-substrate</note>
    </ligand>
</feature>
<dbReference type="InterPro" id="IPR010505">
    <property type="entry name" value="MoaA_twitch"/>
</dbReference>
<feature type="domain" description="Radical SAM core" evidence="13">
    <location>
        <begin position="16"/>
        <end position="243"/>
    </location>
</feature>
<feature type="binding site" evidence="12">
    <location>
        <begin position="271"/>
        <end position="273"/>
    </location>
    <ligand>
        <name>GTP</name>
        <dbReference type="ChEBI" id="CHEBI:37565"/>
    </ligand>
</feature>
<dbReference type="InterPro" id="IPR050105">
    <property type="entry name" value="MoCo_biosynth_MoaA/MoaC"/>
</dbReference>
<comment type="catalytic activity">
    <reaction evidence="11 12">
        <text>GTP + AH2 + S-adenosyl-L-methionine = (8S)-3',8-cyclo-7,8-dihydroguanosine 5'-triphosphate + 5'-deoxyadenosine + L-methionine + A + H(+)</text>
        <dbReference type="Rhea" id="RHEA:49576"/>
        <dbReference type="ChEBI" id="CHEBI:13193"/>
        <dbReference type="ChEBI" id="CHEBI:15378"/>
        <dbReference type="ChEBI" id="CHEBI:17319"/>
        <dbReference type="ChEBI" id="CHEBI:17499"/>
        <dbReference type="ChEBI" id="CHEBI:37565"/>
        <dbReference type="ChEBI" id="CHEBI:57844"/>
        <dbReference type="ChEBI" id="CHEBI:59789"/>
        <dbReference type="ChEBI" id="CHEBI:131766"/>
        <dbReference type="EC" id="4.1.99.22"/>
    </reaction>
</comment>
<dbReference type="InterPro" id="IPR007197">
    <property type="entry name" value="rSAM"/>
</dbReference>
<evidence type="ECO:0000256" key="7">
    <source>
        <dbReference type="ARBA" id="ARBA00023014"/>
    </source>
</evidence>
<dbReference type="UniPathway" id="UPA00344"/>
<keyword evidence="7 12" id="KW-0411">Iron-sulfur</keyword>
<feature type="binding site" evidence="12">
    <location>
        <position position="38"/>
    </location>
    <ligand>
        <name>S-adenosyl-L-methionine</name>
        <dbReference type="ChEBI" id="CHEBI:59789"/>
    </ligand>
</feature>
<comment type="subunit">
    <text evidence="12">Monomer and homodimer.</text>
</comment>
<comment type="similarity">
    <text evidence="12">Belongs to the radical SAM superfamily. MoaA family.</text>
</comment>
<dbReference type="OrthoDB" id="9763993at2"/>